<feature type="region of interest" description="Disordered" evidence="2">
    <location>
        <begin position="261"/>
        <end position="294"/>
    </location>
</feature>
<comment type="caution">
    <text evidence="5">The sequence shown here is derived from an EMBL/GenBank/DDBJ whole genome shotgun (WGS) entry which is preliminary data.</text>
</comment>
<protein>
    <recommendedName>
        <fullName evidence="4">SGNH hydrolase-type esterase domain-containing protein</fullName>
    </recommendedName>
</protein>
<gene>
    <name evidence="5" type="ORF">BHE90_014522</name>
</gene>
<feature type="region of interest" description="Disordered" evidence="2">
    <location>
        <begin position="889"/>
        <end position="930"/>
    </location>
</feature>
<dbReference type="SUPFAM" id="SSF69318">
    <property type="entry name" value="Integrin alpha N-terminal domain"/>
    <property type="match status" value="2"/>
</dbReference>
<dbReference type="InterPro" id="IPR051532">
    <property type="entry name" value="Ester_Hydrolysis_Enzymes"/>
</dbReference>
<dbReference type="CDD" id="cd01833">
    <property type="entry name" value="XynB_like"/>
    <property type="match status" value="1"/>
</dbReference>
<name>A0A430L5Y5_9HYPO</name>
<evidence type="ECO:0000256" key="1">
    <source>
        <dbReference type="ARBA" id="ARBA00022729"/>
    </source>
</evidence>
<reference evidence="5 6" key="1">
    <citation type="submission" date="2017-06" db="EMBL/GenBank/DDBJ databases">
        <title>Comparative genomic analysis of Ambrosia Fusariam Clade fungi.</title>
        <authorList>
            <person name="Stajich J.E."/>
            <person name="Carrillo J."/>
            <person name="Kijimoto T."/>
            <person name="Eskalen A."/>
            <person name="O'Donnell K."/>
            <person name="Kasson M."/>
        </authorList>
    </citation>
    <scope>NUCLEOTIDE SEQUENCE [LARGE SCALE GENOMIC DNA]</scope>
    <source>
        <strain evidence="5 6">UCR1854</strain>
    </source>
</reference>
<dbReference type="Pfam" id="PF13517">
    <property type="entry name" value="FG-GAP_3"/>
    <property type="match status" value="2"/>
</dbReference>
<dbReference type="Proteomes" id="UP000287124">
    <property type="component" value="Unassembled WGS sequence"/>
</dbReference>
<dbReference type="PANTHER" id="PTHR30383">
    <property type="entry name" value="THIOESTERASE 1/PROTEASE 1/LYSOPHOSPHOLIPASE L1"/>
    <property type="match status" value="1"/>
</dbReference>
<feature type="domain" description="SGNH hydrolase-type esterase" evidence="4">
    <location>
        <begin position="67"/>
        <end position="244"/>
    </location>
</feature>
<evidence type="ECO:0000256" key="3">
    <source>
        <dbReference type="SAM" id="SignalP"/>
    </source>
</evidence>
<dbReference type="EMBL" id="MIKF01000399">
    <property type="protein sequence ID" value="RTE71075.1"/>
    <property type="molecule type" value="Genomic_DNA"/>
</dbReference>
<dbReference type="Pfam" id="PF13472">
    <property type="entry name" value="Lipase_GDSL_2"/>
    <property type="match status" value="1"/>
</dbReference>
<feature type="chain" id="PRO_5019449693" description="SGNH hydrolase-type esterase domain-containing protein" evidence="3">
    <location>
        <begin position="29"/>
        <end position="1351"/>
    </location>
</feature>
<dbReference type="InterPro" id="IPR013830">
    <property type="entry name" value="SGNH_hydro"/>
</dbReference>
<feature type="compositionally biased region" description="Basic and acidic residues" evidence="2">
    <location>
        <begin position="889"/>
        <end position="901"/>
    </location>
</feature>
<evidence type="ECO:0000259" key="4">
    <source>
        <dbReference type="Pfam" id="PF13472"/>
    </source>
</evidence>
<dbReference type="Gene3D" id="2.130.10.130">
    <property type="entry name" value="Integrin alpha, N-terminal"/>
    <property type="match status" value="1"/>
</dbReference>
<dbReference type="InterPro" id="IPR036514">
    <property type="entry name" value="SGNH_hydro_sf"/>
</dbReference>
<organism evidence="5 6">
    <name type="scientific">Fusarium euwallaceae</name>
    <dbReference type="NCBI Taxonomy" id="1147111"/>
    <lineage>
        <taxon>Eukaryota</taxon>
        <taxon>Fungi</taxon>
        <taxon>Dikarya</taxon>
        <taxon>Ascomycota</taxon>
        <taxon>Pezizomycotina</taxon>
        <taxon>Sordariomycetes</taxon>
        <taxon>Hypocreomycetidae</taxon>
        <taxon>Hypocreales</taxon>
        <taxon>Nectriaceae</taxon>
        <taxon>Fusarium</taxon>
        <taxon>Fusarium solani species complex</taxon>
    </lineage>
</organism>
<dbReference type="GO" id="GO:0004622">
    <property type="term" value="F:phosphatidylcholine lysophospholipase activity"/>
    <property type="evidence" value="ECO:0007669"/>
    <property type="project" value="TreeGrafter"/>
</dbReference>
<accession>A0A430L5Y5</accession>
<evidence type="ECO:0000313" key="5">
    <source>
        <dbReference type="EMBL" id="RTE71075.1"/>
    </source>
</evidence>
<dbReference type="SUPFAM" id="SSF52266">
    <property type="entry name" value="SGNH hydrolase"/>
    <property type="match status" value="1"/>
</dbReference>
<proteinExistence type="predicted"/>
<sequence>MKLIHSFCSLWGIFLHLLLLGTTTLVYGHPHDVFHHRAKVNDSFGDLDGLEIPVLEKRAQPDLRVMALGASIVFGVGSTDGNGFRKLLRDQLRFSGYKVDMVGTKNGGTMKDNDVEATSGFIVKQIHDASKLSYKYKPNLVVINAGTNDIVGNIDPAGQPQRLKSMLLDLWSNISPDTVIIVSTILPVDKPAAEALRGGVNNGYRDVVSDLYKQGKPIYLADLDGFMSLSDLGDGTHPTDYGFRKMAGAFWSAIQKAEKENKLKDPLPADTSNDDGGKTCRKSPGDGINAGALTQKGSGYDDGTYEHDSQEMGAVLTITSDWDRDQWFFARIFRSDRDDLLGWVENSAGNVVYAVRRNDGGGKFTKIDTDLNVNDNCKPKGVVFIDLNGDGLDDFACIGPDGAVYASINQGNGGGDKPPSFVYKGLWRAADSRFPQAKVRLADIDGDGRADFCGLSDNGDVYVWRNGWINDMPEYWQALGKRFEGKGMGNLEGTRFEDLNGDGRDDWIWVGDKGEAHTWTNSRSCGVGKEGDGLKVAWRPGYYKGKTSGPTHTGGFASGIRNRIHFARIYGEPQDFGLLGRLDYVYMEHTKGSNGKHTFRMRVWKNKGYGATKPKADGNKYCDMTGNGRDDYVWVLSKGEMDFYPNGGKNFITGQESYWGPMQKAFFKPDRDLDRRDLHLTDWDGDGKCDIVWVDPNNQNRVSVWRNNYTPGGGFNWQYLANPAPELYCPEKRGIGFHDIPVQFADVSGSGRSDYLCIEKNGRIWGWTQDANGAWTYIDQFFSSKKHDRANMRFADVDGDGRDDAIWVEKFSGDAFVYYNMGRRDIAGSRYWWEIQERGGPFPAYGGSYAGSCQYFPDLNGDGRADLHSIQGTFPNTAVTAYNVCDGNRSGDDSTDIKKPDLIVPPETPSNGGGGEESNTPPNPGENCGLPQKWMQLPIKVGESDGGEDFCFAKWNQGVFPREIEAWATEGSLHWIRMVYNDGTQVTAGKKPPADNKHRYGTVKWDPWHDSFDKFSLYAGGFKNGVGRMVLELSDSCDSGKCNLDAGAYWPGGPPPEVDVPRGEKRDGMLLGFRLRAGDIIDSLTPLFSKSKPVKVTLRDAKFTPTWQELNARPFDGRPMEVIEASHVLFNNRDEEPVDLAVDLFLTVESGTKVTWSKEKGHEDGGEIGVTIGSEYSWEAAVPEVVTVKNGKKIEVSAKYVGKQIRRSVEGGESSDFKRVSTTLILFPICLCIFANSNATWTTDTDWVGGRAFCQVVAVQSKLDVEYEAVLTQHFENGDAYSYPVFGRYRDSQATDAYSNCFDIDEDDEDDRKDADAADFVITESGTYCPDGERVGNTGMSDSELLNACPI</sequence>
<keyword evidence="6" id="KW-1185">Reference proteome</keyword>
<keyword evidence="1 3" id="KW-0732">Signal</keyword>
<dbReference type="Gene3D" id="3.40.50.1110">
    <property type="entry name" value="SGNH hydrolase"/>
    <property type="match status" value="1"/>
</dbReference>
<evidence type="ECO:0000313" key="6">
    <source>
        <dbReference type="Proteomes" id="UP000287124"/>
    </source>
</evidence>
<evidence type="ECO:0000256" key="2">
    <source>
        <dbReference type="SAM" id="MobiDB-lite"/>
    </source>
</evidence>
<dbReference type="InterPro" id="IPR013517">
    <property type="entry name" value="FG-GAP"/>
</dbReference>
<feature type="signal peptide" evidence="3">
    <location>
        <begin position="1"/>
        <end position="28"/>
    </location>
</feature>
<dbReference type="PANTHER" id="PTHR30383:SF31">
    <property type="entry name" value="SGNH HYDROLASE-TYPE ESTERASE DOMAIN-CONTAINING PROTEIN-RELATED"/>
    <property type="match status" value="1"/>
</dbReference>
<dbReference type="InterPro" id="IPR028994">
    <property type="entry name" value="Integrin_alpha_N"/>
</dbReference>